<gene>
    <name evidence="2" type="ORF">ACKW6Q_09270</name>
</gene>
<dbReference type="InterPro" id="IPR050708">
    <property type="entry name" value="T6SS_VgrG/RHS"/>
</dbReference>
<reference evidence="2 3" key="1">
    <citation type="submission" date="2024-12" db="EMBL/GenBank/DDBJ databases">
        <title>Draft genome sequence of Chryseobacterium kwangjuense AG447.</title>
        <authorList>
            <person name="Cheptsov V.S."/>
            <person name="Belov A."/>
            <person name="Zavarzina A.G."/>
        </authorList>
    </citation>
    <scope>NUCLEOTIDE SEQUENCE [LARGE SCALE GENOMIC DNA]</scope>
    <source>
        <strain evidence="2 3">AG447</strain>
    </source>
</reference>
<evidence type="ECO:0000259" key="1">
    <source>
        <dbReference type="Pfam" id="PF20041"/>
    </source>
</evidence>
<evidence type="ECO:0000313" key="2">
    <source>
        <dbReference type="EMBL" id="MFN1217162.1"/>
    </source>
</evidence>
<proteinExistence type="predicted"/>
<protein>
    <submittedName>
        <fullName evidence="2">DUF6443 domain-containing protein</fullName>
    </submittedName>
</protein>
<dbReference type="Pfam" id="PF20041">
    <property type="entry name" value="DUF6443"/>
    <property type="match status" value="1"/>
</dbReference>
<dbReference type="PROSITE" id="PS51257">
    <property type="entry name" value="PROKAR_LIPOPROTEIN"/>
    <property type="match status" value="1"/>
</dbReference>
<dbReference type="NCBIfam" id="TIGR03696">
    <property type="entry name" value="Rhs_assc_core"/>
    <property type="match status" value="1"/>
</dbReference>
<accession>A0ABW9K389</accession>
<name>A0ABW9K389_9FLAO</name>
<keyword evidence="3" id="KW-1185">Reference proteome</keyword>
<comment type="caution">
    <text evidence="2">The sequence shown here is derived from an EMBL/GenBank/DDBJ whole genome shotgun (WGS) entry which is preliminary data.</text>
</comment>
<dbReference type="Proteomes" id="UP001634154">
    <property type="component" value="Unassembled WGS sequence"/>
</dbReference>
<dbReference type="Gene3D" id="2.180.10.10">
    <property type="entry name" value="RHS repeat-associated core"/>
    <property type="match status" value="1"/>
</dbReference>
<organism evidence="2 3">
    <name type="scientific">Chryseobacterium kwangjuense</name>
    <dbReference type="NCBI Taxonomy" id="267125"/>
    <lineage>
        <taxon>Bacteria</taxon>
        <taxon>Pseudomonadati</taxon>
        <taxon>Bacteroidota</taxon>
        <taxon>Flavobacteriia</taxon>
        <taxon>Flavobacteriales</taxon>
        <taxon>Weeksellaceae</taxon>
        <taxon>Chryseobacterium group</taxon>
        <taxon>Chryseobacterium</taxon>
    </lineage>
</organism>
<dbReference type="RefSeq" id="WP_409356487.1">
    <property type="nucleotide sequence ID" value="NZ_JBJXVJ010000002.1"/>
</dbReference>
<feature type="domain" description="DUF6443" evidence="1">
    <location>
        <begin position="35"/>
        <end position="152"/>
    </location>
</feature>
<dbReference type="InterPro" id="IPR045619">
    <property type="entry name" value="DUF6443"/>
</dbReference>
<dbReference type="EMBL" id="JBJXVJ010000002">
    <property type="protein sequence ID" value="MFN1217162.1"/>
    <property type="molecule type" value="Genomic_DNA"/>
</dbReference>
<evidence type="ECO:0000313" key="3">
    <source>
        <dbReference type="Proteomes" id="UP001634154"/>
    </source>
</evidence>
<sequence length="1174" mass="131991">MKKFLNIFCIIAAGCFFSAQQTDTENYIYSKSCLDADCLKKAETVQYFDGLGRPKQSVAVKASPSGKDVVSHIEYDQYGRVSKSYLPVPQTETRNGGIYENPLANATSPGIYGSEKIYAQQVIENSPLERIKQSTGTGNAWSGKHVDFQYTTNTTGDGVKKYPLTTTWTDGRSHSVPGVPSVFAVNTLMKTSVTDEDGNMVTEFKNGKGQTVLVRKNTGTANVDTYYLYDLYRRLAYVVPPLASGSPSLDQATLDNLCYQYRYDGLGRLVEKKLPGKGWEYLVYDKQDRLVATQDAELKKKGQWMYTKYDQFSRVIMTGICQGMGSSRLEEQNYADTKGSNNEIRVSTISVNYSGMEVYYSVNSGYPQYDKVYNFLSLNYYDTYPAGSPAVPSQILGANVLQENTQNSAVSTKGLPTASYVKNTEANDYGWTRNYTWYDTKGRAVGTHTINHLGGYTKTESEFDFTGLAKQTKVYHKRLSTDTEKVLVQTFEYDSQNRLKKHYHQVDTQPQELLSENTYNELSQLSNKKVGSNLQSIDYTYNIRGALTKMNDPAALGTKLFGYELKYHNPQSPGIAPGKYNGNIAEVNWKTASDQVLRQYNYEYDGLSRLTKGVYSEPGASLPQNGFFNETLAYDLNGNIISLQRNGKSLSGTAQLIDNLTYAYTGNRLNSVTDASANYEGYPDMSGNTIAYDDNGNMKDHVDKGVLQINYNFLNLPNYVKFDQTFVPRATDGEYNVNTKYFYKADGTKLKKIYTYGMGRQNMETSRTTEYLDGFQYETQGLSASAPLTLRFVPTAEGYYNFENNKYIYSYTDHLGNTRLSYTKNSAGTGAEIIEENNYYPFGLRHNAGTAPTANPVYNYQYNGKELQKETGWNDYGARMYMSDIGRWGVVDPLAETSRAWSPYRYAYNNPLTFIDPDGRKETKSSLDTMLELGGSWTNTGNGFSNGSITLDYDTSGVDSPALGSDILDAILSYGPNFQFPKGQEEYYKKTYPAFYNFVMNDLPKMVNEPNFMKVLSNLSGFSVDELKKMFSSDSSYGLIGHNTLGYSKADYPYATDKSYPINLVRVRDEVLDWFEKANHDTKTIDGIKNIFYMATIVGHEVNHWGEATGRKAPFEKTSVGALGYNDAGDYFENRLLNDTYYKRGVGLPGSFSVGVDVYVKQNFNLLYNIFNKK</sequence>
<dbReference type="InterPro" id="IPR022385">
    <property type="entry name" value="Rhs_assc_core"/>
</dbReference>
<dbReference type="PANTHER" id="PTHR32305">
    <property type="match status" value="1"/>
</dbReference>
<dbReference type="PANTHER" id="PTHR32305:SF15">
    <property type="entry name" value="PROTEIN RHSA-RELATED"/>
    <property type="match status" value="1"/>
</dbReference>